<dbReference type="Proteomes" id="UP000694427">
    <property type="component" value="Unplaced"/>
</dbReference>
<reference evidence="2" key="1">
    <citation type="submission" date="2025-08" db="UniProtKB">
        <authorList>
            <consortium name="Ensembl"/>
        </authorList>
    </citation>
    <scope>IDENTIFICATION</scope>
</reference>
<name>A0A8C1PEZ6_CYPCA</name>
<dbReference type="InterPro" id="IPR027267">
    <property type="entry name" value="AH/BAR_dom_sf"/>
</dbReference>
<dbReference type="Ensembl" id="ENSCCRT00010114831.1">
    <property type="protein sequence ID" value="ENSCCRP00010103365.1"/>
    <property type="gene ID" value="ENSCCRG00010045512.1"/>
</dbReference>
<dbReference type="GO" id="GO:0006886">
    <property type="term" value="P:intracellular protein transport"/>
    <property type="evidence" value="ECO:0007669"/>
    <property type="project" value="TreeGrafter"/>
</dbReference>
<dbReference type="GO" id="GO:0034315">
    <property type="term" value="P:regulation of Arp2/3 complex-mediated actin nucleation"/>
    <property type="evidence" value="ECO:0007669"/>
    <property type="project" value="TreeGrafter"/>
</dbReference>
<dbReference type="AlphaFoldDB" id="A0A8C1PEZ6"/>
<dbReference type="Pfam" id="PF06456">
    <property type="entry name" value="Arfaptin"/>
    <property type="match status" value="1"/>
</dbReference>
<dbReference type="InterPro" id="IPR010504">
    <property type="entry name" value="AH_dom"/>
</dbReference>
<keyword evidence="3" id="KW-1185">Reference proteome</keyword>
<dbReference type="GO" id="GO:0005543">
    <property type="term" value="F:phospholipid binding"/>
    <property type="evidence" value="ECO:0007669"/>
    <property type="project" value="TreeGrafter"/>
</dbReference>
<reference evidence="2" key="2">
    <citation type="submission" date="2025-09" db="UniProtKB">
        <authorList>
            <consortium name="Ensembl"/>
        </authorList>
    </citation>
    <scope>IDENTIFICATION</scope>
</reference>
<organism evidence="2 3">
    <name type="scientific">Cyprinus carpio</name>
    <name type="common">Common carp</name>
    <dbReference type="NCBI Taxonomy" id="7962"/>
    <lineage>
        <taxon>Eukaryota</taxon>
        <taxon>Metazoa</taxon>
        <taxon>Chordata</taxon>
        <taxon>Craniata</taxon>
        <taxon>Vertebrata</taxon>
        <taxon>Euteleostomi</taxon>
        <taxon>Actinopterygii</taxon>
        <taxon>Neopterygii</taxon>
        <taxon>Teleostei</taxon>
        <taxon>Ostariophysi</taxon>
        <taxon>Cypriniformes</taxon>
        <taxon>Cyprinidae</taxon>
        <taxon>Cyprininae</taxon>
        <taxon>Cyprinus</taxon>
    </lineage>
</organism>
<evidence type="ECO:0000259" key="1">
    <source>
        <dbReference type="PROSITE" id="PS50870"/>
    </source>
</evidence>
<dbReference type="PANTHER" id="PTHR12141:SF3">
    <property type="entry name" value="ARFAPTIN-2"/>
    <property type="match status" value="1"/>
</dbReference>
<dbReference type="SMART" id="SM01015">
    <property type="entry name" value="Arfaptin"/>
    <property type="match status" value="1"/>
</dbReference>
<accession>A0A8C1PEZ6</accession>
<dbReference type="Gene3D" id="1.20.1270.60">
    <property type="entry name" value="Arfaptin homology (AH) domain/BAR domain"/>
    <property type="match status" value="1"/>
</dbReference>
<dbReference type="InterPro" id="IPR030798">
    <property type="entry name" value="Arfaptin_fam"/>
</dbReference>
<proteinExistence type="predicted"/>
<dbReference type="PANTHER" id="PTHR12141">
    <property type="entry name" value="ARFAPTIN-RELATED"/>
    <property type="match status" value="1"/>
</dbReference>
<dbReference type="GO" id="GO:0019904">
    <property type="term" value="F:protein domain specific binding"/>
    <property type="evidence" value="ECO:0007669"/>
    <property type="project" value="InterPro"/>
</dbReference>
<dbReference type="SUPFAM" id="SSF103657">
    <property type="entry name" value="BAR/IMD domain-like"/>
    <property type="match status" value="1"/>
</dbReference>
<dbReference type="GO" id="GO:0032588">
    <property type="term" value="C:trans-Golgi network membrane"/>
    <property type="evidence" value="ECO:0007669"/>
    <property type="project" value="TreeGrafter"/>
</dbReference>
<evidence type="ECO:0000313" key="2">
    <source>
        <dbReference type="Ensembl" id="ENSCCRP00010103365.1"/>
    </source>
</evidence>
<dbReference type="PROSITE" id="PS50870">
    <property type="entry name" value="AH"/>
    <property type="match status" value="1"/>
</dbReference>
<protein>
    <submittedName>
        <fullName evidence="2">ADP-ribosylation factor interacting protein 2a</fullName>
    </submittedName>
</protein>
<sequence>MIDFDILSKAATMGIPINSNGDSRTAEDDSLEQDMQHLMVSRPNLNEPALFLEATEGQQRVSYPPFPSKTSAPNPGASLPAIQGVAVEKFDSVKKWSIDTYKCTKQMFSKHFGRDTKTMELEAQIDVLRETKMKYEHILRLACELTNHFYNMIYNVETQRLLCKNGEILLGAINFFVSSINRLFNKTMEDTLMTLRMYENARLEFAAYITDLEDLSVGLRGAEALVRIEIAQQQYQIHEDKYERLHSDVSIKLKFLEENKVKVMHKQLLLFYNAVAAYFTGNQFLTQTTQGHQYNMKLTGAEFIRIQNKTK</sequence>
<feature type="domain" description="AH" evidence="1">
    <location>
        <begin position="157"/>
        <end position="291"/>
    </location>
</feature>
<evidence type="ECO:0000313" key="3">
    <source>
        <dbReference type="Proteomes" id="UP000694427"/>
    </source>
</evidence>